<dbReference type="Pfam" id="PF11827">
    <property type="entry name" value="DUF3347"/>
    <property type="match status" value="1"/>
</dbReference>
<accession>A0ABU2YF08</accession>
<evidence type="ECO:0000313" key="2">
    <source>
        <dbReference type="EMBL" id="MDT0556244.1"/>
    </source>
</evidence>
<evidence type="ECO:0000259" key="1">
    <source>
        <dbReference type="Pfam" id="PF11827"/>
    </source>
</evidence>
<dbReference type="Proteomes" id="UP001254488">
    <property type="component" value="Unassembled WGS sequence"/>
</dbReference>
<sequence length="180" mass="19926">MKANHLVITAILTLVFVGCKNEKKETEVVTVETSKETFNHEGEDIAVTFEDEKLNTVFKEYVAVKNALINTDAAKTSANASNLMTAFANIGVEDVALKAAQNIVESDNVEEQRASFVVVTAEVEKMLNNGTITSGNYFKQYCPMAFNNNGGYWLSESDKIANPYFGDKMYRCGRIDAKIE</sequence>
<dbReference type="RefSeq" id="WP_311333196.1">
    <property type="nucleotide sequence ID" value="NZ_JAVRHZ010000005.1"/>
</dbReference>
<protein>
    <submittedName>
        <fullName evidence="2">DUF3347 domain-containing protein</fullName>
    </submittedName>
</protein>
<organism evidence="2 3">
    <name type="scientific">Patiriisocius hiemis</name>
    <dbReference type="NCBI Taxonomy" id="3075604"/>
    <lineage>
        <taxon>Bacteria</taxon>
        <taxon>Pseudomonadati</taxon>
        <taxon>Bacteroidota</taxon>
        <taxon>Flavobacteriia</taxon>
        <taxon>Flavobacteriales</taxon>
        <taxon>Flavobacteriaceae</taxon>
        <taxon>Patiriisocius</taxon>
    </lineage>
</organism>
<gene>
    <name evidence="2" type="ORF">RM538_09525</name>
</gene>
<keyword evidence="3" id="KW-1185">Reference proteome</keyword>
<comment type="caution">
    <text evidence="2">The sequence shown here is derived from an EMBL/GenBank/DDBJ whole genome shotgun (WGS) entry which is preliminary data.</text>
</comment>
<reference evidence="2 3" key="1">
    <citation type="submission" date="2023-09" db="EMBL/GenBank/DDBJ databases">
        <authorList>
            <person name="Rey-Velasco X."/>
        </authorList>
    </citation>
    <scope>NUCLEOTIDE SEQUENCE [LARGE SCALE GENOMIC DNA]</scope>
    <source>
        <strain evidence="2 3">W242</strain>
    </source>
</reference>
<feature type="domain" description="DUF3347" evidence="1">
    <location>
        <begin position="57"/>
        <end position="132"/>
    </location>
</feature>
<proteinExistence type="predicted"/>
<dbReference type="InterPro" id="IPR021782">
    <property type="entry name" value="DUF3347"/>
</dbReference>
<evidence type="ECO:0000313" key="3">
    <source>
        <dbReference type="Proteomes" id="UP001254488"/>
    </source>
</evidence>
<dbReference type="EMBL" id="JAVRHZ010000005">
    <property type="protein sequence ID" value="MDT0556244.1"/>
    <property type="molecule type" value="Genomic_DNA"/>
</dbReference>
<dbReference type="PROSITE" id="PS51257">
    <property type="entry name" value="PROKAR_LIPOPROTEIN"/>
    <property type="match status" value="1"/>
</dbReference>
<name>A0ABU2YF08_9FLAO</name>